<dbReference type="OrthoDB" id="2579959at2"/>
<sequence>MASLVEQLDGRTHVVGEVFAGGLGEEERLTGVELVDCTFRDASWAGSTLAGVHLDGCRFEQVDLSRVRLPDAVVDGCTFTGCKALATSWAMQRSPVIAPDPSRWVDCQLSLGGFGGLDLTGAAFERCVLDEADFDDAVLREVVFDECSLAGARLVRADLRDADLRSARDYVVDARETRVEGLRVDPAGALGLLTPFGVVVD</sequence>
<dbReference type="PANTHER" id="PTHR14136:SF17">
    <property type="entry name" value="BTB_POZ DOMAIN-CONTAINING PROTEIN KCTD9"/>
    <property type="match status" value="1"/>
</dbReference>
<dbReference type="Pfam" id="PF00805">
    <property type="entry name" value="Pentapeptide"/>
    <property type="match status" value="2"/>
</dbReference>
<evidence type="ECO:0000313" key="2">
    <source>
        <dbReference type="EMBL" id="RWU85674.1"/>
    </source>
</evidence>
<protein>
    <submittedName>
        <fullName evidence="1">Pentapeptide repeat-containing protein</fullName>
    </submittedName>
</protein>
<evidence type="ECO:0000313" key="1">
    <source>
        <dbReference type="EMBL" id="EKA61615.1"/>
    </source>
</evidence>
<evidence type="ECO:0000313" key="4">
    <source>
        <dbReference type="Proteomes" id="UP000288711"/>
    </source>
</evidence>
<dbReference type="Gene3D" id="2.160.20.80">
    <property type="entry name" value="E3 ubiquitin-protein ligase SopA"/>
    <property type="match status" value="1"/>
</dbReference>
<name>K1DYE8_9MICO</name>
<dbReference type="SUPFAM" id="SSF141571">
    <property type="entry name" value="Pentapeptide repeat-like"/>
    <property type="match status" value="1"/>
</dbReference>
<dbReference type="PANTHER" id="PTHR14136">
    <property type="entry name" value="BTB_POZ DOMAIN-CONTAINING PROTEIN KCTD9"/>
    <property type="match status" value="1"/>
</dbReference>
<dbReference type="EMBL" id="PIPF01000001">
    <property type="protein sequence ID" value="RWU85674.1"/>
    <property type="molecule type" value="Genomic_DNA"/>
</dbReference>
<dbReference type="EMBL" id="ALWX01000022">
    <property type="protein sequence ID" value="EKA61615.1"/>
    <property type="molecule type" value="Genomic_DNA"/>
</dbReference>
<comment type="caution">
    <text evidence="1">The sequence shown here is derived from an EMBL/GenBank/DDBJ whole genome shotgun (WGS) entry which is preliminary data.</text>
</comment>
<dbReference type="Proteomes" id="UP000004474">
    <property type="component" value="Unassembled WGS sequence"/>
</dbReference>
<reference evidence="2 4" key="1">
    <citation type="journal article" date="2009" name="Int. J. Syst. Evol. Microbiol.">
        <title>Janibacter hoylei sp. nov., Bacillus isronensis sp. nov. and Bacillus aryabhattai sp. nov., isolated from cryotubes used for collecting air from the upper atmosphere.</title>
        <authorList>
            <person name="Shivaji S."/>
            <person name="Chaturvedi P."/>
            <person name="Begum Z."/>
            <person name="Pindi P.K."/>
            <person name="Manorama R."/>
            <person name="Padmanaban D.A."/>
            <person name="Shouche Y.S."/>
            <person name="Pawar S."/>
            <person name="Vaishampayan P."/>
            <person name="Dutt C.B."/>
            <person name="Datta G.N."/>
            <person name="Manchanda R.K."/>
            <person name="Rao U.R."/>
            <person name="Bhargava P.M."/>
            <person name="Narlikar J.V."/>
        </authorList>
    </citation>
    <scope>NUCLEOTIDE SEQUENCE [LARGE SCALE GENOMIC DNA]</scope>
    <source>
        <strain evidence="2 4">PVAS-1</strain>
    </source>
</reference>
<keyword evidence="4" id="KW-1185">Reference proteome</keyword>
<dbReference type="eggNOG" id="COG1357">
    <property type="taxonomic scope" value="Bacteria"/>
</dbReference>
<dbReference type="InterPro" id="IPR051082">
    <property type="entry name" value="Pentapeptide-BTB/POZ_domain"/>
</dbReference>
<proteinExistence type="predicted"/>
<dbReference type="Proteomes" id="UP000288711">
    <property type="component" value="Unassembled WGS sequence"/>
</dbReference>
<organism evidence="1 3">
    <name type="scientific">Janibacter hoylei PVAS-1</name>
    <dbReference type="NCBI Taxonomy" id="1210046"/>
    <lineage>
        <taxon>Bacteria</taxon>
        <taxon>Bacillati</taxon>
        <taxon>Actinomycetota</taxon>
        <taxon>Actinomycetes</taxon>
        <taxon>Micrococcales</taxon>
        <taxon>Intrasporangiaceae</taxon>
        <taxon>Janibacter</taxon>
    </lineage>
</organism>
<gene>
    <name evidence="1" type="ORF">B277_05558</name>
    <name evidence="2" type="ORF">CWN80_01480</name>
</gene>
<reference evidence="1 3" key="2">
    <citation type="journal article" date="2012" name="J. Bacteriol.">
        <title>Genome Sequence of Janibacter hoylei MTCC8307, Isolated from the Stratospheric Air.</title>
        <authorList>
            <person name="Pawar S.P."/>
            <person name="Dhotre D.P."/>
            <person name="Shetty S.A."/>
            <person name="Chowdhury S.P."/>
            <person name="Chaudhari B.L."/>
            <person name="Shouche Y.S."/>
        </authorList>
    </citation>
    <scope>NUCLEOTIDE SEQUENCE [LARGE SCALE GENOMIC DNA]</scope>
    <source>
        <strain evidence="1 3">PVAS-1</strain>
    </source>
</reference>
<reference evidence="2" key="3">
    <citation type="submission" date="2017-11" db="EMBL/GenBank/DDBJ databases">
        <authorList>
            <person name="Seuylemezian A."/>
            <person name="Cooper K."/>
            <person name="Vaishampayan P."/>
        </authorList>
    </citation>
    <scope>NUCLEOTIDE SEQUENCE</scope>
    <source>
        <strain evidence="2">PVAS-1</strain>
    </source>
</reference>
<evidence type="ECO:0000313" key="3">
    <source>
        <dbReference type="Proteomes" id="UP000004474"/>
    </source>
</evidence>
<dbReference type="InterPro" id="IPR001646">
    <property type="entry name" value="5peptide_repeat"/>
</dbReference>
<dbReference type="AlphaFoldDB" id="K1DYE8"/>
<dbReference type="RefSeq" id="WP_007925967.1">
    <property type="nucleotide sequence ID" value="NZ_ALWX01000022.1"/>
</dbReference>
<dbReference type="STRING" id="1210046.B277_05558"/>
<accession>K1DYE8</accession>